<dbReference type="SMART" id="SM00448">
    <property type="entry name" value="REC"/>
    <property type="match status" value="1"/>
</dbReference>
<gene>
    <name evidence="3" type="primary">phyR_2</name>
    <name evidence="3" type="ORF">LKMONMHP_2612</name>
</gene>
<feature type="modified residue" description="4-aspartylphosphate" evidence="1">
    <location>
        <position position="53"/>
    </location>
</feature>
<dbReference type="RefSeq" id="WP_238311551.1">
    <property type="nucleotide sequence ID" value="NZ_CP092848.1"/>
</dbReference>
<reference evidence="3" key="2">
    <citation type="submission" date="2021-08" db="EMBL/GenBank/DDBJ databases">
        <authorList>
            <person name="Tani A."/>
            <person name="Ola A."/>
            <person name="Ogura Y."/>
            <person name="Katsura K."/>
            <person name="Hayashi T."/>
        </authorList>
    </citation>
    <scope>NUCLEOTIDE SEQUENCE</scope>
    <source>
        <strain evidence="3">NBRC 15689</strain>
    </source>
</reference>
<feature type="domain" description="Response regulatory" evidence="2">
    <location>
        <begin position="4"/>
        <end position="114"/>
    </location>
</feature>
<comment type="caution">
    <text evidence="3">The sequence shown here is derived from an EMBL/GenBank/DDBJ whole genome shotgun (WGS) entry which is preliminary data.</text>
</comment>
<evidence type="ECO:0000313" key="3">
    <source>
        <dbReference type="EMBL" id="GJE27751.1"/>
    </source>
</evidence>
<sequence length="135" mass="13946">MSARILIVEDEMLVAADMEATIEDLGHVCTGIAPDLQAATALAAADPDIALVDLNLRDGATGAEIGAMLSRRGIAVIFVTANPRMLGNGVPGTLGVITKPCDEAAVDQVIAYAIGCRKGERLVPPEGFRTFSPSA</sequence>
<keyword evidence="1" id="KW-0597">Phosphoprotein</keyword>
<dbReference type="EMBL" id="BPQV01000007">
    <property type="protein sequence ID" value="GJE27751.1"/>
    <property type="molecule type" value="Genomic_DNA"/>
</dbReference>
<protein>
    <submittedName>
        <fullName evidence="3">Phyllosphere-induced regulator PhyR</fullName>
    </submittedName>
</protein>
<dbReference type="Pfam" id="PF00072">
    <property type="entry name" value="Response_reg"/>
    <property type="match status" value="1"/>
</dbReference>
<evidence type="ECO:0000259" key="2">
    <source>
        <dbReference type="PROSITE" id="PS50110"/>
    </source>
</evidence>
<evidence type="ECO:0000256" key="1">
    <source>
        <dbReference type="PROSITE-ProRule" id="PRU00169"/>
    </source>
</evidence>
<reference evidence="3" key="1">
    <citation type="journal article" date="2021" name="Front. Microbiol.">
        <title>Comprehensive Comparative Genomics and Phenotyping of Methylobacterium Species.</title>
        <authorList>
            <person name="Alessa O."/>
            <person name="Ogura Y."/>
            <person name="Fujitani Y."/>
            <person name="Takami H."/>
            <person name="Hayashi T."/>
            <person name="Sahin N."/>
            <person name="Tani A."/>
        </authorList>
    </citation>
    <scope>NUCLEOTIDE SEQUENCE</scope>
    <source>
        <strain evidence="3">NBRC 15689</strain>
    </source>
</reference>
<dbReference type="Proteomes" id="UP001055156">
    <property type="component" value="Unassembled WGS sequence"/>
</dbReference>
<proteinExistence type="predicted"/>
<name>A0ABQ4T7Y0_METOR</name>
<dbReference type="InterPro" id="IPR011006">
    <property type="entry name" value="CheY-like_superfamily"/>
</dbReference>
<evidence type="ECO:0000313" key="4">
    <source>
        <dbReference type="Proteomes" id="UP001055156"/>
    </source>
</evidence>
<organism evidence="3 4">
    <name type="scientific">Methylobacterium organophilum</name>
    <dbReference type="NCBI Taxonomy" id="410"/>
    <lineage>
        <taxon>Bacteria</taxon>
        <taxon>Pseudomonadati</taxon>
        <taxon>Pseudomonadota</taxon>
        <taxon>Alphaproteobacteria</taxon>
        <taxon>Hyphomicrobiales</taxon>
        <taxon>Methylobacteriaceae</taxon>
        <taxon>Methylobacterium</taxon>
    </lineage>
</organism>
<keyword evidence="4" id="KW-1185">Reference proteome</keyword>
<dbReference type="InterPro" id="IPR001789">
    <property type="entry name" value="Sig_transdc_resp-reg_receiver"/>
</dbReference>
<accession>A0ABQ4T7Y0</accession>
<dbReference type="NCBIfam" id="NF009972">
    <property type="entry name" value="PRK13435.1-3"/>
    <property type="match status" value="1"/>
</dbReference>
<dbReference type="Gene3D" id="3.40.50.2300">
    <property type="match status" value="1"/>
</dbReference>
<dbReference type="PROSITE" id="PS50110">
    <property type="entry name" value="RESPONSE_REGULATORY"/>
    <property type="match status" value="1"/>
</dbReference>
<dbReference type="SUPFAM" id="SSF52172">
    <property type="entry name" value="CheY-like"/>
    <property type="match status" value="1"/>
</dbReference>